<name>A0ACB9TKW4_HOLOL</name>
<proteinExistence type="predicted"/>
<comment type="caution">
    <text evidence="1">The sequence shown here is derived from an EMBL/GenBank/DDBJ whole genome shotgun (WGS) entry which is preliminary data.</text>
</comment>
<reference evidence="1" key="1">
    <citation type="submission" date="2022-04" db="EMBL/GenBank/DDBJ databases">
        <title>Chromosome-scale genome assembly of Holotrichia oblita Faldermann.</title>
        <authorList>
            <person name="Rongchong L."/>
        </authorList>
    </citation>
    <scope>NUCLEOTIDE SEQUENCE</scope>
    <source>
        <strain evidence="1">81SQS9</strain>
    </source>
</reference>
<gene>
    <name evidence="1" type="ORF">MML48_2g00006261</name>
</gene>
<evidence type="ECO:0000313" key="1">
    <source>
        <dbReference type="EMBL" id="KAI4467427.1"/>
    </source>
</evidence>
<evidence type="ECO:0000313" key="2">
    <source>
        <dbReference type="Proteomes" id="UP001056778"/>
    </source>
</evidence>
<dbReference type="Proteomes" id="UP001056778">
    <property type="component" value="Chromosome 2"/>
</dbReference>
<sequence length="411" mass="46985">MYRPEKGKFQLENVNPTLCTHLILAFVLLDERDISVKLIGNWKDLASDDQGQSNITKLKEKYPHLKVLVSIGGWQDGSIKYSKMAANPESRSSFVNNTLEFIRENNLDGLDLFWEYPTKRGGSLHDKTNLVHLVKELRVAYDKHNLLLTAGLGASKDTIDNGYDVPQLSLYLDYMFMMCYDYSGWWSRIIGPNAPLHGPSLLNVEYTITYMLKLGADPEKLILGIPFYGRPFLRLEATAAASNASYFGQKFKNSSFNGPYTQEDGFIAYNEICLELSEQNSNWFIFWDDLSKTPYVVNGEKFISYDNHRSISEKIKFALNHELGGVMAWSIDTDDFRGDCNEVVNGQKNYPLLRAIDQEIHEFLEYQREHPNSIKMGSRVSHVEISVASIANLSSFIFFVVFASYFCWNKP</sequence>
<dbReference type="EMBL" id="CM043016">
    <property type="protein sequence ID" value="KAI4467427.1"/>
    <property type="molecule type" value="Genomic_DNA"/>
</dbReference>
<protein>
    <submittedName>
        <fullName evidence="1">Chitinase</fullName>
    </submittedName>
</protein>
<organism evidence="1 2">
    <name type="scientific">Holotrichia oblita</name>
    <name type="common">Chafer beetle</name>
    <dbReference type="NCBI Taxonomy" id="644536"/>
    <lineage>
        <taxon>Eukaryota</taxon>
        <taxon>Metazoa</taxon>
        <taxon>Ecdysozoa</taxon>
        <taxon>Arthropoda</taxon>
        <taxon>Hexapoda</taxon>
        <taxon>Insecta</taxon>
        <taxon>Pterygota</taxon>
        <taxon>Neoptera</taxon>
        <taxon>Endopterygota</taxon>
        <taxon>Coleoptera</taxon>
        <taxon>Polyphaga</taxon>
        <taxon>Scarabaeiformia</taxon>
        <taxon>Scarabaeidae</taxon>
        <taxon>Melolonthinae</taxon>
        <taxon>Holotrichia</taxon>
    </lineage>
</organism>
<accession>A0ACB9TKW4</accession>
<keyword evidence="2" id="KW-1185">Reference proteome</keyword>